<dbReference type="Proteomes" id="UP000629713">
    <property type="component" value="Unassembled WGS sequence"/>
</dbReference>
<dbReference type="EMBL" id="WBNO01003600">
    <property type="protein sequence ID" value="NXQ10881.1"/>
    <property type="molecule type" value="Genomic_DNA"/>
</dbReference>
<dbReference type="PANTHER" id="PTHR37999:SF2">
    <property type="entry name" value="MUCIN-17"/>
    <property type="match status" value="1"/>
</dbReference>
<dbReference type="SUPFAM" id="SSF82671">
    <property type="entry name" value="SEA domain"/>
    <property type="match status" value="1"/>
</dbReference>
<dbReference type="PROSITE" id="PS50024">
    <property type="entry name" value="SEA"/>
    <property type="match status" value="1"/>
</dbReference>
<feature type="non-terminal residue" evidence="3">
    <location>
        <position position="1"/>
    </location>
</feature>
<feature type="region of interest" description="Disordered" evidence="1">
    <location>
        <begin position="1"/>
        <end position="70"/>
    </location>
</feature>
<dbReference type="InterPro" id="IPR053311">
    <property type="entry name" value="Mucosal_Integrity_Assoc"/>
</dbReference>
<proteinExistence type="predicted"/>
<gene>
    <name evidence="3" type="primary">Muc3a</name>
    <name evidence="3" type="ORF">PEUTAE_R02733</name>
</gene>
<dbReference type="InterPro" id="IPR000082">
    <property type="entry name" value="SEA_dom"/>
</dbReference>
<keyword evidence="4" id="KW-1185">Reference proteome</keyword>
<sequence>STVTTTSSTVTTTPSTVTTTPSTVTTTPSTVTTIPSSVTTTPSTALTVSTNPTTTRTTTTTTTTTRTTTVTSPGQCLNGGTWEDGKCVCPGGFQAGPLIKGTRGGMGTPGSLPYGSPLLGQVTVNATVEMTAKVESNFHEDLINTSSEAYRDFNKTFQKQMSELYKDIEGYQGVVIRNLSSGSIVVDYDVIL</sequence>
<feature type="non-terminal residue" evidence="3">
    <location>
        <position position="192"/>
    </location>
</feature>
<evidence type="ECO:0000256" key="1">
    <source>
        <dbReference type="SAM" id="MobiDB-lite"/>
    </source>
</evidence>
<accession>A0A852F593</accession>
<comment type="caution">
    <text evidence="3">The sequence shown here is derived from an EMBL/GenBank/DDBJ whole genome shotgun (WGS) entry which is preliminary data.</text>
</comment>
<dbReference type="InterPro" id="IPR036364">
    <property type="entry name" value="SEA_dom_sf"/>
</dbReference>
<evidence type="ECO:0000313" key="4">
    <source>
        <dbReference type="Proteomes" id="UP000629713"/>
    </source>
</evidence>
<reference evidence="3" key="1">
    <citation type="submission" date="2019-09" db="EMBL/GenBank/DDBJ databases">
        <title>Bird 10,000 Genomes (B10K) Project - Family phase.</title>
        <authorList>
            <person name="Zhang G."/>
        </authorList>
    </citation>
    <scope>NUCLEOTIDE SEQUENCE</scope>
    <source>
        <strain evidence="3">B10K-DU-002-52</strain>
        <tissue evidence="3">Muscle</tissue>
    </source>
</reference>
<dbReference type="PANTHER" id="PTHR37999">
    <property type="entry name" value="MUCIN-17"/>
    <property type="match status" value="1"/>
</dbReference>
<name>A0A852F593_PEUTA</name>
<evidence type="ECO:0000313" key="3">
    <source>
        <dbReference type="EMBL" id="NXQ10881.1"/>
    </source>
</evidence>
<evidence type="ECO:0000259" key="2">
    <source>
        <dbReference type="PROSITE" id="PS50024"/>
    </source>
</evidence>
<dbReference type="AlphaFoldDB" id="A0A852F593"/>
<protein>
    <submittedName>
        <fullName evidence="3">MUC3A protein</fullName>
    </submittedName>
</protein>
<organism evidence="3 4">
    <name type="scientific">Peucedramus taeniatus</name>
    <name type="common">Olive warbler</name>
    <dbReference type="NCBI Taxonomy" id="135441"/>
    <lineage>
        <taxon>Eukaryota</taxon>
        <taxon>Metazoa</taxon>
        <taxon>Chordata</taxon>
        <taxon>Craniata</taxon>
        <taxon>Vertebrata</taxon>
        <taxon>Euteleostomi</taxon>
        <taxon>Archelosauria</taxon>
        <taxon>Archosauria</taxon>
        <taxon>Dinosauria</taxon>
        <taxon>Saurischia</taxon>
        <taxon>Theropoda</taxon>
        <taxon>Coelurosauria</taxon>
        <taxon>Aves</taxon>
        <taxon>Neognathae</taxon>
        <taxon>Neoaves</taxon>
        <taxon>Telluraves</taxon>
        <taxon>Australaves</taxon>
        <taxon>Passeriformes</taxon>
        <taxon>Passeroidea</taxon>
        <taxon>Fringillidae</taxon>
        <taxon>Peucedraminae</taxon>
        <taxon>Peucedramus</taxon>
    </lineage>
</organism>
<feature type="domain" description="SEA" evidence="2">
    <location>
        <begin position="120"/>
        <end position="192"/>
    </location>
</feature>
<dbReference type="Pfam" id="PF01390">
    <property type="entry name" value="SEA"/>
    <property type="match status" value="1"/>
</dbReference>